<dbReference type="GeneID" id="31359122"/>
<evidence type="ECO:0000313" key="3">
    <source>
        <dbReference type="Proteomes" id="UP000001396"/>
    </source>
</evidence>
<dbReference type="InParanoid" id="D3B5C0"/>
<evidence type="ECO:0000256" key="1">
    <source>
        <dbReference type="SAM" id="MobiDB-lite"/>
    </source>
</evidence>
<feature type="compositionally biased region" description="Acidic residues" evidence="1">
    <location>
        <begin position="12"/>
        <end position="25"/>
    </location>
</feature>
<dbReference type="Proteomes" id="UP000001396">
    <property type="component" value="Unassembled WGS sequence"/>
</dbReference>
<protein>
    <submittedName>
        <fullName evidence="2">Uncharacterized protein</fullName>
    </submittedName>
</protein>
<name>D3B5C0_HETP5</name>
<comment type="caution">
    <text evidence="2">The sequence shown here is derived from an EMBL/GenBank/DDBJ whole genome shotgun (WGS) entry which is preliminary data.</text>
</comment>
<sequence>MAIPVRLHRSDEDDDDDGVENADDVDDGRVAVEFDSGDDGNDDIRGEICAVFGTDEDNIGDVLSNMMAIAIGNVIVYRAREMFVRINYFYGVV</sequence>
<organism evidence="2 3">
    <name type="scientific">Heterostelium pallidum (strain ATCC 26659 / Pp 5 / PN500)</name>
    <name type="common">Cellular slime mold</name>
    <name type="synonym">Polysphondylium pallidum</name>
    <dbReference type="NCBI Taxonomy" id="670386"/>
    <lineage>
        <taxon>Eukaryota</taxon>
        <taxon>Amoebozoa</taxon>
        <taxon>Evosea</taxon>
        <taxon>Eumycetozoa</taxon>
        <taxon>Dictyostelia</taxon>
        <taxon>Acytosteliales</taxon>
        <taxon>Acytosteliaceae</taxon>
        <taxon>Heterostelium</taxon>
    </lineage>
</organism>
<keyword evidence="3" id="KW-1185">Reference proteome</keyword>
<accession>D3B5C0</accession>
<dbReference type="RefSeq" id="XP_020435602.1">
    <property type="nucleotide sequence ID" value="XM_020574560.1"/>
</dbReference>
<feature type="region of interest" description="Disordered" evidence="1">
    <location>
        <begin position="1"/>
        <end position="25"/>
    </location>
</feature>
<dbReference type="AlphaFoldDB" id="D3B5C0"/>
<evidence type="ECO:0000313" key="2">
    <source>
        <dbReference type="EMBL" id="EFA83485.1"/>
    </source>
</evidence>
<gene>
    <name evidence="2" type="ORF">PPL_03635</name>
</gene>
<reference evidence="2 3" key="1">
    <citation type="journal article" date="2011" name="Genome Res.">
        <title>Phylogeny-wide analysis of social amoeba genomes highlights ancient origins for complex intercellular communication.</title>
        <authorList>
            <person name="Heidel A.J."/>
            <person name="Lawal H.M."/>
            <person name="Felder M."/>
            <person name="Schilde C."/>
            <person name="Helps N.R."/>
            <person name="Tunggal B."/>
            <person name="Rivero F."/>
            <person name="John U."/>
            <person name="Schleicher M."/>
            <person name="Eichinger L."/>
            <person name="Platzer M."/>
            <person name="Noegel A.A."/>
            <person name="Schaap P."/>
            <person name="Gloeckner G."/>
        </authorList>
    </citation>
    <scope>NUCLEOTIDE SEQUENCE [LARGE SCALE GENOMIC DNA]</scope>
    <source>
        <strain evidence="3">ATCC 26659 / Pp 5 / PN500</strain>
    </source>
</reference>
<dbReference type="EMBL" id="ADBJ01000015">
    <property type="protein sequence ID" value="EFA83485.1"/>
    <property type="molecule type" value="Genomic_DNA"/>
</dbReference>
<proteinExistence type="predicted"/>